<name>A0AAD1XKQ4_EUPCR</name>
<protein>
    <submittedName>
        <fullName evidence="1">Uncharacterized protein</fullName>
    </submittedName>
</protein>
<reference evidence="1" key="1">
    <citation type="submission" date="2023-07" db="EMBL/GenBank/DDBJ databases">
        <authorList>
            <consortium name="AG Swart"/>
            <person name="Singh M."/>
            <person name="Singh A."/>
            <person name="Seah K."/>
            <person name="Emmerich C."/>
        </authorList>
    </citation>
    <scope>NUCLEOTIDE SEQUENCE</scope>
    <source>
        <strain evidence="1">DP1</strain>
    </source>
</reference>
<dbReference type="Proteomes" id="UP001295684">
    <property type="component" value="Unassembled WGS sequence"/>
</dbReference>
<sequence>MLQKKVWDITQENIKLRGEIEELKIKATANCSDTSDTQNKSAKGERQQHPLKDFEDYIYNKLAFKMRVNPDEVRFSTLEHACDNTNDYCSTRLSYFKSTFKDLIESILCKESKVFLKILSSFKMSEIIRRLNTKKRYKKEEDKATEKYFNYEWSEAFVSFMSKEGKNLAKAYKSVAHGVRNLVKARNQILNSINNLKSIFDRPEGYLFYSKSDVGNIFTCIEDFSSQNLLTPHNLYNLPVKSPGGSAYNEAELSE</sequence>
<evidence type="ECO:0000313" key="2">
    <source>
        <dbReference type="Proteomes" id="UP001295684"/>
    </source>
</evidence>
<dbReference type="EMBL" id="CAMPGE010015792">
    <property type="protein sequence ID" value="CAI2374395.1"/>
    <property type="molecule type" value="Genomic_DNA"/>
</dbReference>
<proteinExistence type="predicted"/>
<keyword evidence="2" id="KW-1185">Reference proteome</keyword>
<dbReference type="AlphaFoldDB" id="A0AAD1XKQ4"/>
<comment type="caution">
    <text evidence="1">The sequence shown here is derived from an EMBL/GenBank/DDBJ whole genome shotgun (WGS) entry which is preliminary data.</text>
</comment>
<evidence type="ECO:0000313" key="1">
    <source>
        <dbReference type="EMBL" id="CAI2374395.1"/>
    </source>
</evidence>
<accession>A0AAD1XKQ4</accession>
<gene>
    <name evidence="1" type="ORF">ECRASSUSDP1_LOCUS15747</name>
</gene>
<organism evidence="1 2">
    <name type="scientific">Euplotes crassus</name>
    <dbReference type="NCBI Taxonomy" id="5936"/>
    <lineage>
        <taxon>Eukaryota</taxon>
        <taxon>Sar</taxon>
        <taxon>Alveolata</taxon>
        <taxon>Ciliophora</taxon>
        <taxon>Intramacronucleata</taxon>
        <taxon>Spirotrichea</taxon>
        <taxon>Hypotrichia</taxon>
        <taxon>Euplotida</taxon>
        <taxon>Euplotidae</taxon>
        <taxon>Moneuplotes</taxon>
    </lineage>
</organism>